<organism evidence="8 9">
    <name type="scientific">Hyphomonas adhaerens MHS-3</name>
    <dbReference type="NCBI Taxonomy" id="1280949"/>
    <lineage>
        <taxon>Bacteria</taxon>
        <taxon>Pseudomonadati</taxon>
        <taxon>Pseudomonadota</taxon>
        <taxon>Alphaproteobacteria</taxon>
        <taxon>Hyphomonadales</taxon>
        <taxon>Hyphomonadaceae</taxon>
        <taxon>Hyphomonas</taxon>
    </lineage>
</organism>
<evidence type="ECO:0000256" key="5">
    <source>
        <dbReference type="ARBA" id="ARBA00022989"/>
    </source>
</evidence>
<evidence type="ECO:0000256" key="4">
    <source>
        <dbReference type="ARBA" id="ARBA00022692"/>
    </source>
</evidence>
<evidence type="ECO:0000256" key="2">
    <source>
        <dbReference type="ARBA" id="ARBA00008335"/>
    </source>
</evidence>
<dbReference type="eggNOG" id="COG2271">
    <property type="taxonomic scope" value="Bacteria"/>
</dbReference>
<name>A0A069E5Q5_9PROT</name>
<feature type="transmembrane region" description="Helical" evidence="7">
    <location>
        <begin position="333"/>
        <end position="353"/>
    </location>
</feature>
<dbReference type="PANTHER" id="PTHR12778">
    <property type="entry name" value="SOLUTE CARRIER FAMILY 33 ACETYL-COA TRANSPORTER -RELATED"/>
    <property type="match status" value="1"/>
</dbReference>
<accession>A0A069E5Q5</accession>
<dbReference type="InterPro" id="IPR011701">
    <property type="entry name" value="MFS"/>
</dbReference>
<dbReference type="PATRIC" id="fig|1280949.3.peg.1309"/>
<proteinExistence type="inferred from homology"/>
<feature type="transmembrane region" description="Helical" evidence="7">
    <location>
        <begin position="60"/>
        <end position="78"/>
    </location>
</feature>
<dbReference type="PANTHER" id="PTHR12778:SF10">
    <property type="entry name" value="MAJOR FACILITATOR SUPERFAMILY DOMAIN-CONTAINING PROTEIN 3"/>
    <property type="match status" value="1"/>
</dbReference>
<dbReference type="Pfam" id="PF07690">
    <property type="entry name" value="MFS_1"/>
    <property type="match status" value="1"/>
</dbReference>
<dbReference type="OrthoDB" id="9787815at2"/>
<evidence type="ECO:0000256" key="1">
    <source>
        <dbReference type="ARBA" id="ARBA00004141"/>
    </source>
</evidence>
<dbReference type="STRING" id="1280949.HAD_06440"/>
<keyword evidence="9" id="KW-1185">Reference proteome</keyword>
<evidence type="ECO:0000256" key="7">
    <source>
        <dbReference type="SAM" id="Phobius"/>
    </source>
</evidence>
<dbReference type="GO" id="GO:0022857">
    <property type="term" value="F:transmembrane transporter activity"/>
    <property type="evidence" value="ECO:0007669"/>
    <property type="project" value="InterPro"/>
</dbReference>
<keyword evidence="5 7" id="KW-1133">Transmembrane helix</keyword>
<dbReference type="InterPro" id="IPR036259">
    <property type="entry name" value="MFS_trans_sf"/>
</dbReference>
<keyword evidence="6 7" id="KW-0472">Membrane</keyword>
<protein>
    <submittedName>
        <fullName evidence="8">Putative muropeptide permease AmpG</fullName>
    </submittedName>
</protein>
<keyword evidence="3" id="KW-0813">Transport</keyword>
<comment type="similarity">
    <text evidence="2">Belongs to the major facilitator superfamily.</text>
</comment>
<sequence length="575" mass="61557">MSGEAALPAKKPSRAVRALRALKDRRMAAMLMLSFAAGLPYGAVLGTLNAWLTQEGIKPSTIGTLSIITLGYSFKYLWAPAFQDASFPVRWLGPRRMWLLAFQVPIAILLGVLAFSDPSNAIGLVALVALSAALLSATHDIVLDAWRIEVARSDEDKDLMSAIYQLGYRASGFVTGFVALLLVGYIGWPLVYGMIALMMLFAVAGTFVAPEPERSDDPAHARPSYQSNLPESERNLVTWGIATGWLIALCMIIWFVFGALTQDPPPSARAFVTQQGPVIVAFTVLFPALIAATLLARHGREPGTVLIDAPGTSRLTRAVRVLFRAIFDPLMDLIGRLGWGALFVLLLALTYRFTDAVWGAFAYPFYLDDRFGALHHSTADVAIASKFFGILMIMAGAALGGVVMGIVGRMPVLVAGAVLAAVTNLLFADLAAGGVAIDAFLDFTHLGEPLRAFAAVAADISPDAHGADAGPRLARLMMAIAGENLAGGFASVAIVAYLTSVVNPRFAAVQYALLGSLTMLIGTLGRPWLGEIIEQQGYYTVFIITFWLGGVAVVLSILEWWRQAREARAAKQGDA</sequence>
<feature type="transmembrane region" description="Helical" evidence="7">
    <location>
        <begin position="506"/>
        <end position="525"/>
    </location>
</feature>
<dbReference type="RefSeq" id="WP_035570073.1">
    <property type="nucleotide sequence ID" value="NZ_ARYH01000001.1"/>
</dbReference>
<feature type="transmembrane region" description="Helical" evidence="7">
    <location>
        <begin position="121"/>
        <end position="146"/>
    </location>
</feature>
<feature type="transmembrane region" description="Helical" evidence="7">
    <location>
        <begin position="476"/>
        <end position="499"/>
    </location>
</feature>
<evidence type="ECO:0000313" key="9">
    <source>
        <dbReference type="Proteomes" id="UP000027446"/>
    </source>
</evidence>
<evidence type="ECO:0000256" key="6">
    <source>
        <dbReference type="ARBA" id="ARBA00023136"/>
    </source>
</evidence>
<feature type="transmembrane region" description="Helical" evidence="7">
    <location>
        <begin position="98"/>
        <end position="115"/>
    </location>
</feature>
<dbReference type="NCBIfam" id="TIGR00901">
    <property type="entry name" value="2A0125"/>
    <property type="match status" value="1"/>
</dbReference>
<feature type="transmembrane region" description="Helical" evidence="7">
    <location>
        <begin position="166"/>
        <end position="185"/>
    </location>
</feature>
<dbReference type="SUPFAM" id="SSF103473">
    <property type="entry name" value="MFS general substrate transporter"/>
    <property type="match status" value="1"/>
</dbReference>
<reference evidence="8 9" key="1">
    <citation type="journal article" date="2014" name="Antonie Van Leeuwenhoek">
        <title>Hyphomonas beringensis sp. nov. and Hyphomonas chukchiensis sp. nov., isolated from surface seawater of the Bering Sea and Chukchi Sea.</title>
        <authorList>
            <person name="Li C."/>
            <person name="Lai Q."/>
            <person name="Li G."/>
            <person name="Dong C."/>
            <person name="Wang J."/>
            <person name="Liao Y."/>
            <person name="Shao Z."/>
        </authorList>
    </citation>
    <scope>NUCLEOTIDE SEQUENCE [LARGE SCALE GENOMIC DNA]</scope>
    <source>
        <strain evidence="8 9">MHS-3</strain>
    </source>
</reference>
<evidence type="ECO:0000313" key="8">
    <source>
        <dbReference type="EMBL" id="KCZ85299.1"/>
    </source>
</evidence>
<keyword evidence="4 7" id="KW-0812">Transmembrane</keyword>
<evidence type="ECO:0000256" key="3">
    <source>
        <dbReference type="ARBA" id="ARBA00022448"/>
    </source>
</evidence>
<dbReference type="EMBL" id="ARYH01000001">
    <property type="protein sequence ID" value="KCZ85299.1"/>
    <property type="molecule type" value="Genomic_DNA"/>
</dbReference>
<dbReference type="Proteomes" id="UP000027446">
    <property type="component" value="Unassembled WGS sequence"/>
</dbReference>
<feature type="transmembrane region" description="Helical" evidence="7">
    <location>
        <begin position="277"/>
        <end position="296"/>
    </location>
</feature>
<dbReference type="GO" id="GO:0016020">
    <property type="term" value="C:membrane"/>
    <property type="evidence" value="ECO:0007669"/>
    <property type="project" value="UniProtKB-SubCell"/>
</dbReference>
<feature type="transmembrane region" description="Helical" evidence="7">
    <location>
        <begin position="27"/>
        <end position="48"/>
    </location>
</feature>
<comment type="subcellular location">
    <subcellularLocation>
        <location evidence="1">Membrane</location>
        <topology evidence="1">Multi-pass membrane protein</topology>
    </subcellularLocation>
</comment>
<feature type="transmembrane region" description="Helical" evidence="7">
    <location>
        <begin position="236"/>
        <end position="257"/>
    </location>
</feature>
<gene>
    <name evidence="8" type="ORF">HAD_06440</name>
</gene>
<comment type="caution">
    <text evidence="8">The sequence shown here is derived from an EMBL/GenBank/DDBJ whole genome shotgun (WGS) entry which is preliminary data.</text>
</comment>
<dbReference type="AlphaFoldDB" id="A0A069E5Q5"/>
<dbReference type="Gene3D" id="1.20.1250.20">
    <property type="entry name" value="MFS general substrate transporter like domains"/>
    <property type="match status" value="2"/>
</dbReference>
<feature type="transmembrane region" description="Helical" evidence="7">
    <location>
        <begin position="387"/>
        <end position="407"/>
    </location>
</feature>
<feature type="transmembrane region" description="Helical" evidence="7">
    <location>
        <begin position="414"/>
        <end position="437"/>
    </location>
</feature>
<feature type="transmembrane region" description="Helical" evidence="7">
    <location>
        <begin position="537"/>
        <end position="558"/>
    </location>
</feature>
<dbReference type="InterPro" id="IPR004752">
    <property type="entry name" value="AmpG_permease/AT-1"/>
</dbReference>